<dbReference type="PANTHER" id="PTHR23429:SF0">
    <property type="entry name" value="GLUCOSE-6-PHOSPHATE 1-DEHYDROGENASE"/>
    <property type="match status" value="1"/>
</dbReference>
<dbReference type="FunFam" id="3.30.360.10:FF:000011">
    <property type="entry name" value="Glucose-6-phosphate 1-dehydrogenase"/>
    <property type="match status" value="1"/>
</dbReference>
<feature type="binding site" evidence="7">
    <location>
        <position position="310"/>
    </location>
    <ligand>
        <name>substrate</name>
    </ligand>
</feature>
<comment type="catalytic activity">
    <reaction evidence="7">
        <text>D-glucose 6-phosphate + NADP(+) = 6-phospho-D-glucono-1,5-lactone + NADPH + H(+)</text>
        <dbReference type="Rhea" id="RHEA:15841"/>
        <dbReference type="ChEBI" id="CHEBI:15378"/>
        <dbReference type="ChEBI" id="CHEBI:57783"/>
        <dbReference type="ChEBI" id="CHEBI:57955"/>
        <dbReference type="ChEBI" id="CHEBI:58349"/>
        <dbReference type="ChEBI" id="CHEBI:61548"/>
        <dbReference type="EC" id="1.1.1.49"/>
    </reaction>
</comment>
<sequence>MSKKPAEPAAPDVTVGRAPDAAAEPKATAPGAARPDAAPSQAAPSDVRVPVAPSADWVNPLRDPLDRRLPRIAGPSGLVIFGVTGDLSRKKLMPAVYDLANRGLLPPGFSLVGFARRDWENQDFAQVVYEAVKEHARTPFREEVWHQLTEGMRFIPGDFDDDTAFKQLKAAVEELDGSRGTGGNFAFYLSVPPKFFPKVVQQLKKHGLAEGPKGSWRRAVIEKPFGHDLASARELNRIVHDVFDPEQVFRIDHYLGKETVQNILALRFANQMYEPIWNRSYVDHVQITMAEDIGIGGRAGYYDGIGAARDVIQNHLLQLMALTAMEEPIAFDAEALLTEKLKVLKSVRLPEDLGSHTVRGQYTEGWQGGAKVPGYLQEEGINPQSKTDTYAAIKLGIDNRRWAGVPFYLRTGKRLGRRVTEIAVVFKRAPHSPFDSTATEELGENAIVIRVQPDEGMTVRFGSKVPGTSMEIRDVTMDFAYGESFTESSPEAYERLILDVLLGDANLFPRHQEVEESWKILDPIEAYWDENGTPARYRSGTWGPREADEMLARDGRSWRRP</sequence>
<feature type="active site" description="Proton acceptor" evidence="7">
    <location>
        <position position="315"/>
    </location>
</feature>
<comment type="function">
    <text evidence="7">Catalyzes the oxidation of glucose 6-phosphate to 6-phosphogluconolactone.</text>
</comment>
<dbReference type="SUPFAM" id="SSF55347">
    <property type="entry name" value="Glyceraldehyde-3-phosphate dehydrogenase-like, C-terminal domain"/>
    <property type="match status" value="1"/>
</dbReference>
<keyword evidence="12" id="KW-1185">Reference proteome</keyword>
<evidence type="ECO:0000256" key="8">
    <source>
        <dbReference type="SAM" id="MobiDB-lite"/>
    </source>
</evidence>
<evidence type="ECO:0000256" key="1">
    <source>
        <dbReference type="ARBA" id="ARBA00004937"/>
    </source>
</evidence>
<protein>
    <recommendedName>
        <fullName evidence="7">Glucose-6-phosphate 1-dehydrogenase</fullName>
        <shortName evidence="7">G6PD</shortName>
        <ecNumber evidence="7">1.1.1.49</ecNumber>
    </recommendedName>
</protein>
<feature type="binding site" evidence="7">
    <location>
        <begin position="158"/>
        <end position="159"/>
    </location>
    <ligand>
        <name>NADP(+)</name>
        <dbReference type="ChEBI" id="CHEBI:58349"/>
    </ligand>
</feature>
<gene>
    <name evidence="7 11" type="primary">zwf</name>
    <name evidence="11" type="ORF">GCM10014715_62680</name>
</gene>
<dbReference type="Gene3D" id="3.40.50.720">
    <property type="entry name" value="NAD(P)-binding Rossmann-like Domain"/>
    <property type="match status" value="1"/>
</dbReference>
<dbReference type="InterPro" id="IPR022674">
    <property type="entry name" value="G6P_DH_NAD-bd"/>
</dbReference>
<dbReference type="InterPro" id="IPR036291">
    <property type="entry name" value="NAD(P)-bd_dom_sf"/>
</dbReference>
<dbReference type="SUPFAM" id="SSF51735">
    <property type="entry name" value="NAD(P)-binding Rossmann-fold domains"/>
    <property type="match status" value="1"/>
</dbReference>
<dbReference type="GO" id="GO:0050661">
    <property type="term" value="F:NADP binding"/>
    <property type="evidence" value="ECO:0007669"/>
    <property type="project" value="UniProtKB-UniRule"/>
</dbReference>
<keyword evidence="5 7" id="KW-0560">Oxidoreductase</keyword>
<dbReference type="InterPro" id="IPR019796">
    <property type="entry name" value="G6P_DH_AS"/>
</dbReference>
<feature type="compositionally biased region" description="Low complexity" evidence="8">
    <location>
        <begin position="18"/>
        <end position="46"/>
    </location>
</feature>
<comment type="pathway">
    <text evidence="1 7">Carbohydrate degradation; pentose phosphate pathway; D-ribulose 5-phosphate from D-glucose 6-phosphate (oxidative stage): step 1/3.</text>
</comment>
<feature type="binding site" evidence="7">
    <location>
        <position position="291"/>
    </location>
    <ligand>
        <name>substrate</name>
    </ligand>
</feature>
<dbReference type="PRINTS" id="PR00079">
    <property type="entry name" value="G6PDHDRGNASE"/>
</dbReference>
<feature type="domain" description="Glucose-6-phosphate dehydrogenase NAD-binding" evidence="9">
    <location>
        <begin position="79"/>
        <end position="262"/>
    </location>
</feature>
<reference evidence="11" key="2">
    <citation type="submission" date="2020-09" db="EMBL/GenBank/DDBJ databases">
        <authorList>
            <person name="Sun Q."/>
            <person name="Ohkuma M."/>
        </authorList>
    </citation>
    <scope>NUCLEOTIDE SEQUENCE</scope>
    <source>
        <strain evidence="11">JCM 3302</strain>
    </source>
</reference>
<feature type="binding site" evidence="7">
    <location>
        <position position="413"/>
    </location>
    <ligand>
        <name>substrate</name>
    </ligand>
</feature>
<dbReference type="GO" id="GO:0005829">
    <property type="term" value="C:cytosol"/>
    <property type="evidence" value="ECO:0007669"/>
    <property type="project" value="TreeGrafter"/>
</dbReference>
<dbReference type="Gene3D" id="3.30.360.10">
    <property type="entry name" value="Dihydrodipicolinate Reductase, domain 2"/>
    <property type="match status" value="1"/>
</dbReference>
<reference evidence="11" key="1">
    <citation type="journal article" date="2014" name="Int. J. Syst. Evol. Microbiol.">
        <title>Complete genome sequence of Corynebacterium casei LMG S-19264T (=DSM 44701T), isolated from a smear-ripened cheese.</title>
        <authorList>
            <consortium name="US DOE Joint Genome Institute (JGI-PGF)"/>
            <person name="Walter F."/>
            <person name="Albersmeier A."/>
            <person name="Kalinowski J."/>
            <person name="Ruckert C."/>
        </authorList>
    </citation>
    <scope>NUCLEOTIDE SEQUENCE</scope>
    <source>
        <strain evidence="11">JCM 3302</strain>
    </source>
</reference>
<evidence type="ECO:0000256" key="4">
    <source>
        <dbReference type="ARBA" id="ARBA00022857"/>
    </source>
</evidence>
<dbReference type="Pfam" id="PF00479">
    <property type="entry name" value="G6PD_N"/>
    <property type="match status" value="1"/>
</dbReference>
<dbReference type="Proteomes" id="UP000641386">
    <property type="component" value="Unassembled WGS sequence"/>
</dbReference>
<feature type="domain" description="Glucose-6-phosphate dehydrogenase C-terminal" evidence="10">
    <location>
        <begin position="264"/>
        <end position="559"/>
    </location>
</feature>
<feature type="binding site" evidence="7">
    <location>
        <position position="223"/>
    </location>
    <ligand>
        <name>NADP(+)</name>
        <dbReference type="ChEBI" id="CHEBI:58349"/>
    </ligand>
</feature>
<dbReference type="InterPro" id="IPR001282">
    <property type="entry name" value="G6P_DH"/>
</dbReference>
<dbReference type="Pfam" id="PF02781">
    <property type="entry name" value="G6PD_C"/>
    <property type="match status" value="1"/>
</dbReference>
<name>A0A919ACK3_9ACTN</name>
<evidence type="ECO:0000256" key="5">
    <source>
        <dbReference type="ARBA" id="ARBA00023002"/>
    </source>
</evidence>
<dbReference type="PIRSF" id="PIRSF000110">
    <property type="entry name" value="G6PD"/>
    <property type="match status" value="1"/>
</dbReference>
<organism evidence="11 12">
    <name type="scientific">Streptomyces spiralis</name>
    <dbReference type="NCBI Taxonomy" id="66376"/>
    <lineage>
        <taxon>Bacteria</taxon>
        <taxon>Bacillati</taxon>
        <taxon>Actinomycetota</taxon>
        <taxon>Actinomycetes</taxon>
        <taxon>Kitasatosporales</taxon>
        <taxon>Streptomycetaceae</taxon>
        <taxon>Streptomyces</taxon>
    </lineage>
</organism>
<comment type="caution">
    <text evidence="7">Lacks conserved residue(s) required for the propagation of feature annotation.</text>
</comment>
<dbReference type="GO" id="GO:0004345">
    <property type="term" value="F:glucose-6-phosphate dehydrogenase activity"/>
    <property type="evidence" value="ECO:0007669"/>
    <property type="project" value="UniProtKB-UniRule"/>
</dbReference>
<evidence type="ECO:0000256" key="7">
    <source>
        <dbReference type="HAMAP-Rule" id="MF_00966"/>
    </source>
</evidence>
<evidence type="ECO:0000259" key="10">
    <source>
        <dbReference type="Pfam" id="PF02781"/>
    </source>
</evidence>
<dbReference type="HAMAP" id="MF_00966">
    <property type="entry name" value="G6PD"/>
    <property type="match status" value="1"/>
</dbReference>
<dbReference type="InterPro" id="IPR022675">
    <property type="entry name" value="G6P_DH_C"/>
</dbReference>
<keyword evidence="6 7" id="KW-0119">Carbohydrate metabolism</keyword>
<feature type="binding site" evidence="7">
    <location>
        <position position="253"/>
    </location>
    <ligand>
        <name>substrate</name>
    </ligand>
</feature>
<dbReference type="GO" id="GO:0006006">
    <property type="term" value="P:glucose metabolic process"/>
    <property type="evidence" value="ECO:0007669"/>
    <property type="project" value="UniProtKB-KW"/>
</dbReference>
<dbReference type="GO" id="GO:0009051">
    <property type="term" value="P:pentose-phosphate shunt, oxidative branch"/>
    <property type="evidence" value="ECO:0007669"/>
    <property type="project" value="TreeGrafter"/>
</dbReference>
<dbReference type="EMBL" id="BNBC01000036">
    <property type="protein sequence ID" value="GHE97826.1"/>
    <property type="molecule type" value="Genomic_DNA"/>
</dbReference>
<dbReference type="NCBIfam" id="TIGR00871">
    <property type="entry name" value="zwf"/>
    <property type="match status" value="1"/>
</dbReference>
<evidence type="ECO:0000313" key="11">
    <source>
        <dbReference type="EMBL" id="GHE97826.1"/>
    </source>
</evidence>
<keyword evidence="4 7" id="KW-0521">NADP</keyword>
<evidence type="ECO:0000256" key="3">
    <source>
        <dbReference type="ARBA" id="ARBA00022526"/>
    </source>
</evidence>
<dbReference type="EC" id="1.1.1.49" evidence="7"/>
<dbReference type="PANTHER" id="PTHR23429">
    <property type="entry name" value="GLUCOSE-6-PHOSPHATE 1-DEHYDROGENASE G6PD"/>
    <property type="match status" value="1"/>
</dbReference>
<comment type="caution">
    <text evidence="11">The sequence shown here is derived from an EMBL/GenBank/DDBJ whole genome shotgun (WGS) entry which is preliminary data.</text>
</comment>
<dbReference type="AlphaFoldDB" id="A0A919ACK3"/>
<dbReference type="PROSITE" id="PS00069">
    <property type="entry name" value="G6P_DEHYDROGENASE"/>
    <property type="match status" value="1"/>
</dbReference>
<evidence type="ECO:0000313" key="12">
    <source>
        <dbReference type="Proteomes" id="UP000641386"/>
    </source>
</evidence>
<evidence type="ECO:0000256" key="2">
    <source>
        <dbReference type="ARBA" id="ARBA00009975"/>
    </source>
</evidence>
<evidence type="ECO:0000256" key="6">
    <source>
        <dbReference type="ARBA" id="ARBA00023277"/>
    </source>
</evidence>
<keyword evidence="3 7" id="KW-0313">Glucose metabolism</keyword>
<evidence type="ECO:0000259" key="9">
    <source>
        <dbReference type="Pfam" id="PF00479"/>
    </source>
</evidence>
<feature type="region of interest" description="Disordered" evidence="8">
    <location>
        <begin position="1"/>
        <end position="51"/>
    </location>
</feature>
<feature type="binding site" evidence="7">
    <location>
        <position position="116"/>
    </location>
    <ligand>
        <name>NADP(+)</name>
        <dbReference type="ChEBI" id="CHEBI:58349"/>
    </ligand>
</feature>
<accession>A0A919ACK3</accession>
<proteinExistence type="inferred from homology"/>
<dbReference type="RefSeq" id="WP_189905594.1">
    <property type="nucleotide sequence ID" value="NZ_BNBC01000036.1"/>
</dbReference>
<comment type="similarity">
    <text evidence="2 7">Belongs to the glucose-6-phosphate dehydrogenase family.</text>
</comment>
<feature type="binding site" evidence="7">
    <location>
        <position position="257"/>
    </location>
    <ligand>
        <name>substrate</name>
    </ligand>
</feature>